<evidence type="ECO:0000313" key="4">
    <source>
        <dbReference type="Proteomes" id="UP001055303"/>
    </source>
</evidence>
<reference evidence="1" key="2">
    <citation type="journal article" date="2021" name="Front. Microbiol.">
        <title>Comprehensive Comparative Genomics and Phenotyping of Methylobacterium Species.</title>
        <authorList>
            <person name="Alessa O."/>
            <person name="Ogura Y."/>
            <person name="Fujitani Y."/>
            <person name="Takami H."/>
            <person name="Hayashi T."/>
            <person name="Sahin N."/>
            <person name="Tani A."/>
        </authorList>
    </citation>
    <scope>NUCLEOTIDE SEQUENCE</scope>
    <source>
        <strain evidence="1">DSM 22415</strain>
    </source>
</reference>
<protein>
    <submittedName>
        <fullName evidence="2">Uncharacterized protein</fullName>
    </submittedName>
</protein>
<keyword evidence="4" id="KW-1185">Reference proteome</keyword>
<dbReference type="Proteomes" id="UP000401717">
    <property type="component" value="Unassembled WGS sequence"/>
</dbReference>
<dbReference type="AlphaFoldDB" id="A0A564FX20"/>
<dbReference type="RefSeq" id="WP_144763322.1">
    <property type="nucleotide sequence ID" value="NZ_BPQI01000145.1"/>
</dbReference>
<reference evidence="1" key="3">
    <citation type="submission" date="2021-08" db="EMBL/GenBank/DDBJ databases">
        <authorList>
            <person name="Tani A."/>
            <person name="Ola A."/>
            <person name="Ogura Y."/>
            <person name="Katsura K."/>
            <person name="Hayashi T."/>
        </authorList>
    </citation>
    <scope>NUCLEOTIDE SEQUENCE</scope>
    <source>
        <strain evidence="1">DSM 22415</strain>
    </source>
</reference>
<evidence type="ECO:0000313" key="3">
    <source>
        <dbReference type="Proteomes" id="UP000401717"/>
    </source>
</evidence>
<dbReference type="OrthoDB" id="7996802at2"/>
<organism evidence="2 3">
    <name type="scientific">Methylobacterium dankookense</name>
    <dbReference type="NCBI Taxonomy" id="560405"/>
    <lineage>
        <taxon>Bacteria</taxon>
        <taxon>Pseudomonadati</taxon>
        <taxon>Pseudomonadota</taxon>
        <taxon>Alphaproteobacteria</taxon>
        <taxon>Hyphomicrobiales</taxon>
        <taxon>Methylobacteriaceae</taxon>
        <taxon>Methylobacterium</taxon>
    </lineage>
</organism>
<dbReference type="EMBL" id="CABFVH010000009">
    <property type="protein sequence ID" value="VUF12316.1"/>
    <property type="molecule type" value="Genomic_DNA"/>
</dbReference>
<dbReference type="EMBL" id="BPQI01000145">
    <property type="protein sequence ID" value="GJD58385.1"/>
    <property type="molecule type" value="Genomic_DNA"/>
</dbReference>
<sequence>MLNGPFQGLGSSEGWTVQEPWLLPISDGVGTKASESAATAANAVRTASRPLFMAANGLALALALLLAAETATGWMGGIHTAPVAKAPVVTASAS</sequence>
<dbReference type="Proteomes" id="UP001055303">
    <property type="component" value="Unassembled WGS sequence"/>
</dbReference>
<proteinExistence type="predicted"/>
<gene>
    <name evidence="1" type="ORF">IFDJLNFL_4304</name>
    <name evidence="2" type="ORF">MTDSW087_02006</name>
</gene>
<reference evidence="2 3" key="1">
    <citation type="submission" date="2019-06" db="EMBL/GenBank/DDBJ databases">
        <authorList>
            <person name="Rodrigo-Torres L."/>
            <person name="Arahal R. D."/>
            <person name="Lucena T."/>
        </authorList>
    </citation>
    <scope>NUCLEOTIDE SEQUENCE [LARGE SCALE GENOMIC DNA]</scope>
    <source>
        <strain evidence="2 3">SW08-7</strain>
    </source>
</reference>
<name>A0A564FX20_9HYPH</name>
<accession>A0A564FX20</accession>
<evidence type="ECO:0000313" key="2">
    <source>
        <dbReference type="EMBL" id="VUF12316.1"/>
    </source>
</evidence>
<evidence type="ECO:0000313" key="1">
    <source>
        <dbReference type="EMBL" id="GJD58385.1"/>
    </source>
</evidence>